<evidence type="ECO:0000313" key="2">
    <source>
        <dbReference type="Proteomes" id="UP000769157"/>
    </source>
</evidence>
<keyword evidence="2" id="KW-1185">Reference proteome</keyword>
<accession>A0A9P8P947</accession>
<dbReference type="GeneID" id="70234901"/>
<organism evidence="1 2">
    <name type="scientific">Ogataea philodendri</name>
    <dbReference type="NCBI Taxonomy" id="1378263"/>
    <lineage>
        <taxon>Eukaryota</taxon>
        <taxon>Fungi</taxon>
        <taxon>Dikarya</taxon>
        <taxon>Ascomycota</taxon>
        <taxon>Saccharomycotina</taxon>
        <taxon>Pichiomycetes</taxon>
        <taxon>Pichiales</taxon>
        <taxon>Pichiaceae</taxon>
        <taxon>Ogataea</taxon>
    </lineage>
</organism>
<comment type="caution">
    <text evidence="1">The sequence shown here is derived from an EMBL/GenBank/DDBJ whole genome shotgun (WGS) entry which is preliminary data.</text>
</comment>
<dbReference type="RefSeq" id="XP_046062097.1">
    <property type="nucleotide sequence ID" value="XM_046203858.1"/>
</dbReference>
<protein>
    <submittedName>
        <fullName evidence="1">Uncharacterized protein</fullName>
    </submittedName>
</protein>
<evidence type="ECO:0000313" key="1">
    <source>
        <dbReference type="EMBL" id="KAH3667285.1"/>
    </source>
</evidence>
<dbReference type="Proteomes" id="UP000769157">
    <property type="component" value="Unassembled WGS sequence"/>
</dbReference>
<dbReference type="AlphaFoldDB" id="A0A9P8P947"/>
<gene>
    <name evidence="1" type="ORF">OGAPHI_002934</name>
</gene>
<proteinExistence type="predicted"/>
<reference evidence="1" key="1">
    <citation type="journal article" date="2021" name="Open Biol.">
        <title>Shared evolutionary footprints suggest mitochondrial oxidative damage underlies multiple complex I losses in fungi.</title>
        <authorList>
            <person name="Schikora-Tamarit M.A."/>
            <person name="Marcet-Houben M."/>
            <person name="Nosek J."/>
            <person name="Gabaldon T."/>
        </authorList>
    </citation>
    <scope>NUCLEOTIDE SEQUENCE</scope>
    <source>
        <strain evidence="1">CBS6075</strain>
    </source>
</reference>
<dbReference type="EMBL" id="JAEUBE010000183">
    <property type="protein sequence ID" value="KAH3667285.1"/>
    <property type="molecule type" value="Genomic_DNA"/>
</dbReference>
<sequence>MSVSDSETGGIGSLWEAVVTLVGDSVLDKEPESSRFKGTAAAVSGDKLFSKAADRDGASLPDKDMGQNKQMTAPFHDLVDEGKVRGDERRSLFEQVVSLVVADFLGLHHVGQDERRRARDAALAVDQDPFILGEGVVDDLCEFGEVCHEFGGVSPWDVVVLDSLAADGDFVCHLGCVICDFLCHIDDDVEVDQLGD</sequence>
<reference evidence="1" key="2">
    <citation type="submission" date="2021-01" db="EMBL/GenBank/DDBJ databases">
        <authorList>
            <person name="Schikora-Tamarit M.A."/>
        </authorList>
    </citation>
    <scope>NUCLEOTIDE SEQUENCE</scope>
    <source>
        <strain evidence="1">CBS6075</strain>
    </source>
</reference>
<name>A0A9P8P947_9ASCO</name>